<dbReference type="PANTHER" id="PTHR13723">
    <property type="entry name" value="ADAMTS A DISINTEGRIN AND METALLOPROTEASE WITH THROMBOSPONDIN MOTIFS PROTEASE"/>
    <property type="match status" value="1"/>
</dbReference>
<dbReference type="Proteomes" id="UP000694554">
    <property type="component" value="Chromosome 3"/>
</dbReference>
<proteinExistence type="predicted"/>
<dbReference type="PROSITE" id="PS50092">
    <property type="entry name" value="TSP1"/>
    <property type="match status" value="3"/>
</dbReference>
<dbReference type="GO" id="GO:0006508">
    <property type="term" value="P:proteolysis"/>
    <property type="evidence" value="ECO:0007669"/>
    <property type="project" value="TreeGrafter"/>
</dbReference>
<evidence type="ECO:0000256" key="1">
    <source>
        <dbReference type="ARBA" id="ARBA00004613"/>
    </source>
</evidence>
<protein>
    <submittedName>
        <fullName evidence="3">ADAM metallopeptidase with thrombospondin type 1 motif 6</fullName>
    </submittedName>
</protein>
<dbReference type="Ensembl" id="ENSPSNT00000016490.1">
    <property type="protein sequence ID" value="ENSPSNP00000014596.1"/>
    <property type="gene ID" value="ENSPSNG00000010656.1"/>
</dbReference>
<sequence length="312" mass="34677">MWDQTLFFRALLKATEKKKEKLKVCVGLGVQRQEVVCKRLDDNSIVQNNYCDPDSKPPENQRTCNTEPCPPEWFIGDWLECSKTCDGGMRTRAVLCIRKIGPSEEETLDYSGCLTHRPIEKEPCNNQSCPPQWVALDWSECTPKCGPGFKHRIVLCKSSDLSRTFPAAQCSEESKPPVRIRCSLGRCPPPRWVTGDWGQCSAQCGLGQQMRTVQCLSYTGQASSDCPETVRPPSMQQCESKCDSTPISSTEEINTVALILHGLSQAIKVTMRASLVAQWLRVRLPMQGTRVRAPVQEDPTCRGAAGPVSHGC</sequence>
<dbReference type="Gene3D" id="2.20.100.10">
    <property type="entry name" value="Thrombospondin type-1 (TSP1) repeat"/>
    <property type="match status" value="3"/>
</dbReference>
<keyword evidence="4" id="KW-1185">Reference proteome</keyword>
<dbReference type="GO" id="GO:0004222">
    <property type="term" value="F:metalloendopeptidase activity"/>
    <property type="evidence" value="ECO:0007669"/>
    <property type="project" value="TreeGrafter"/>
</dbReference>
<dbReference type="SUPFAM" id="SSF82895">
    <property type="entry name" value="TSP-1 type 1 repeat"/>
    <property type="match status" value="3"/>
</dbReference>
<dbReference type="GO" id="GO:0005576">
    <property type="term" value="C:extracellular region"/>
    <property type="evidence" value="ECO:0007669"/>
    <property type="project" value="UniProtKB-SubCell"/>
</dbReference>
<evidence type="ECO:0000313" key="3">
    <source>
        <dbReference type="Ensembl" id="ENSPSNP00000014596.1"/>
    </source>
</evidence>
<comment type="subcellular location">
    <subcellularLocation>
        <location evidence="1">Secreted</location>
    </subcellularLocation>
</comment>
<name>A0A8C9BV49_PHOSS</name>
<reference evidence="3" key="2">
    <citation type="submission" date="2025-08" db="UniProtKB">
        <authorList>
            <consortium name="Ensembl"/>
        </authorList>
    </citation>
    <scope>IDENTIFICATION</scope>
</reference>
<dbReference type="Pfam" id="PF19030">
    <property type="entry name" value="TSP1_ADAMTS"/>
    <property type="match status" value="4"/>
</dbReference>
<dbReference type="InterPro" id="IPR050439">
    <property type="entry name" value="ADAMTS_ADAMTS-like"/>
</dbReference>
<dbReference type="InterPro" id="IPR036383">
    <property type="entry name" value="TSP1_rpt_sf"/>
</dbReference>
<reference evidence="3" key="3">
    <citation type="submission" date="2025-09" db="UniProtKB">
        <authorList>
            <consortium name="Ensembl"/>
        </authorList>
    </citation>
    <scope>IDENTIFICATION</scope>
</reference>
<reference evidence="3" key="1">
    <citation type="submission" date="2019-08" db="EMBL/GenBank/DDBJ databases">
        <title>Phocoena sinus (Vaquita) genome, mPhoSin1, primary haplotype.</title>
        <authorList>
            <person name="Morin P."/>
            <person name="Mountcastle J."/>
            <person name="Fungtammasan C."/>
            <person name="Rhie A."/>
            <person name="Rojas-Bracho L."/>
            <person name="Smith C.R."/>
            <person name="Taylor B.L."/>
            <person name="Gulland F.M.D."/>
            <person name="Musser W."/>
            <person name="Houck M."/>
            <person name="Haase B."/>
            <person name="Paez S."/>
            <person name="Howe K."/>
            <person name="Torrance J."/>
            <person name="Formenti G."/>
            <person name="Phillippy A."/>
            <person name="Ryder O."/>
            <person name="Jarvis E.D."/>
            <person name="Fedrigo O."/>
        </authorList>
    </citation>
    <scope>NUCLEOTIDE SEQUENCE [LARGE SCALE GENOMIC DNA]</scope>
</reference>
<evidence type="ECO:0000256" key="2">
    <source>
        <dbReference type="ARBA" id="ARBA00022525"/>
    </source>
</evidence>
<evidence type="ECO:0000313" key="4">
    <source>
        <dbReference type="Proteomes" id="UP000694554"/>
    </source>
</evidence>
<dbReference type="AlphaFoldDB" id="A0A8C9BV49"/>
<gene>
    <name evidence="3" type="primary">ADAMTS6</name>
</gene>
<dbReference type="GO" id="GO:0031012">
    <property type="term" value="C:extracellular matrix"/>
    <property type="evidence" value="ECO:0007669"/>
    <property type="project" value="TreeGrafter"/>
</dbReference>
<dbReference type="FunFam" id="2.20.100.10:FF:000079">
    <property type="entry name" value="ADAM metallopeptidase with thrombospondin type 1 motif 17"/>
    <property type="match status" value="1"/>
</dbReference>
<keyword evidence="2" id="KW-0964">Secreted</keyword>
<dbReference type="FunFam" id="2.20.100.10:FF:000029">
    <property type="entry name" value="ADAM metallopeptidase with thrombospondin type 1 motif, 6"/>
    <property type="match status" value="1"/>
</dbReference>
<dbReference type="InterPro" id="IPR000884">
    <property type="entry name" value="TSP1_rpt"/>
</dbReference>
<dbReference type="GO" id="GO:0030198">
    <property type="term" value="P:extracellular matrix organization"/>
    <property type="evidence" value="ECO:0007669"/>
    <property type="project" value="TreeGrafter"/>
</dbReference>
<dbReference type="GeneTree" id="ENSGT00940000156571"/>
<organism evidence="3 4">
    <name type="scientific">Phocoena sinus</name>
    <name type="common">Vaquita</name>
    <dbReference type="NCBI Taxonomy" id="42100"/>
    <lineage>
        <taxon>Eukaryota</taxon>
        <taxon>Metazoa</taxon>
        <taxon>Chordata</taxon>
        <taxon>Craniata</taxon>
        <taxon>Vertebrata</taxon>
        <taxon>Euteleostomi</taxon>
        <taxon>Mammalia</taxon>
        <taxon>Eutheria</taxon>
        <taxon>Laurasiatheria</taxon>
        <taxon>Artiodactyla</taxon>
        <taxon>Whippomorpha</taxon>
        <taxon>Cetacea</taxon>
        <taxon>Odontoceti</taxon>
        <taxon>Phocoenidae</taxon>
        <taxon>Phocoena</taxon>
    </lineage>
</organism>
<dbReference type="SMART" id="SM00209">
    <property type="entry name" value="TSP1"/>
    <property type="match status" value="3"/>
</dbReference>
<dbReference type="PANTHER" id="PTHR13723:SF27">
    <property type="entry name" value="A DISINTEGRIN AND METALLOPROTEINASE WITH THROMBOSPONDIN MOTIFS 6"/>
    <property type="match status" value="1"/>
</dbReference>
<accession>A0A8C9BV49</accession>